<evidence type="ECO:0000313" key="2">
    <source>
        <dbReference type="Proteomes" id="UP000095767"/>
    </source>
</evidence>
<dbReference type="OrthoDB" id="630292at2759"/>
<keyword evidence="2" id="KW-1185">Reference proteome</keyword>
<proteinExistence type="predicted"/>
<dbReference type="Proteomes" id="UP000095767">
    <property type="component" value="Unassembled WGS sequence"/>
</dbReference>
<sequence length="117" mass="13410">LDVLYGRDLCVTACTSLTMLTIWTLPVADQGLNNSLWERRYSIEVLSTCHTMSLPPFSNGTILWQADTIYCYDLATCELTTVCELDRMRYQGAPKWKNLFTFNVKPFTESLIRITNS</sequence>
<dbReference type="EMBL" id="LWDX02052936">
    <property type="protein sequence ID" value="OEL19637.1"/>
    <property type="molecule type" value="Genomic_DNA"/>
</dbReference>
<name>A0A1E5V3I8_9POAL</name>
<protein>
    <recommendedName>
        <fullName evidence="3">F-box associated domain-containing protein</fullName>
    </recommendedName>
</protein>
<evidence type="ECO:0008006" key="3">
    <source>
        <dbReference type="Google" id="ProtNLM"/>
    </source>
</evidence>
<evidence type="ECO:0000313" key="1">
    <source>
        <dbReference type="EMBL" id="OEL19637.1"/>
    </source>
</evidence>
<reference evidence="1 2" key="1">
    <citation type="submission" date="2016-09" db="EMBL/GenBank/DDBJ databases">
        <title>The draft genome of Dichanthelium oligosanthes: A C3 panicoid grass species.</title>
        <authorList>
            <person name="Studer A.J."/>
            <person name="Schnable J.C."/>
            <person name="Brutnell T.P."/>
        </authorList>
    </citation>
    <scope>NUCLEOTIDE SEQUENCE [LARGE SCALE GENOMIC DNA]</scope>
    <source>
        <strain evidence="2">cv. Kellogg 1175</strain>
        <tissue evidence="1">Leaf</tissue>
    </source>
</reference>
<accession>A0A1E5V3I8</accession>
<dbReference type="AlphaFoldDB" id="A0A1E5V3I8"/>
<organism evidence="1 2">
    <name type="scientific">Dichanthelium oligosanthes</name>
    <dbReference type="NCBI Taxonomy" id="888268"/>
    <lineage>
        <taxon>Eukaryota</taxon>
        <taxon>Viridiplantae</taxon>
        <taxon>Streptophyta</taxon>
        <taxon>Embryophyta</taxon>
        <taxon>Tracheophyta</taxon>
        <taxon>Spermatophyta</taxon>
        <taxon>Magnoliopsida</taxon>
        <taxon>Liliopsida</taxon>
        <taxon>Poales</taxon>
        <taxon>Poaceae</taxon>
        <taxon>PACMAD clade</taxon>
        <taxon>Panicoideae</taxon>
        <taxon>Panicodae</taxon>
        <taxon>Paniceae</taxon>
        <taxon>Dichantheliinae</taxon>
        <taxon>Dichanthelium</taxon>
    </lineage>
</organism>
<gene>
    <name evidence="1" type="ORF">BAE44_0019344</name>
</gene>
<comment type="caution">
    <text evidence="1">The sequence shown here is derived from an EMBL/GenBank/DDBJ whole genome shotgun (WGS) entry which is preliminary data.</text>
</comment>
<feature type="non-terminal residue" evidence="1">
    <location>
        <position position="1"/>
    </location>
</feature>